<dbReference type="InterPro" id="IPR002347">
    <property type="entry name" value="SDR_fam"/>
</dbReference>
<dbReference type="PRINTS" id="PR00081">
    <property type="entry name" value="GDHRDH"/>
</dbReference>
<evidence type="ECO:0000256" key="2">
    <source>
        <dbReference type="ARBA" id="ARBA00022857"/>
    </source>
</evidence>
<dbReference type="InterPro" id="IPR036291">
    <property type="entry name" value="NAD(P)-bd_dom_sf"/>
</dbReference>
<keyword evidence="3" id="KW-0560">Oxidoreductase</keyword>
<dbReference type="InterPro" id="IPR051122">
    <property type="entry name" value="SDR_DHRS6-like"/>
</dbReference>
<dbReference type="AlphaFoldDB" id="A0A1B8A8B6"/>
<dbReference type="SUPFAM" id="SSF51735">
    <property type="entry name" value="NAD(P)-binding Rossmann-fold domains"/>
    <property type="match status" value="1"/>
</dbReference>
<dbReference type="InterPro" id="IPR057571">
    <property type="entry name" value="SDR_PhqE-like"/>
</dbReference>
<keyword evidence="2" id="KW-0521">NADP</keyword>
<sequence length="271" mass="28653">MASLPNHHVFLRKLLSKKVLIIGGTTGVGFSVARAVLEYGGIAIISGSTPSRLLSAEDSLRSLYPDIPATRVAGKLANLSDPATCEAQIVDLLDYAVQAGINDQRIDHVVFTAGDTFALVPLKESSAENVLKIAQVRYTAAAILAKYLVDDKYIAAGPEASLTLTAGSGATKPFGRDWALIAGMGAGMEGLVRGLAIDLAPIRVNLVVLGLVETDMVRDRYGKDGIAYMVSQTLVGKVAKPEDVAEAYLYCMKDQFVTGKVLSTDGGRLLV</sequence>
<dbReference type="Pfam" id="PF23441">
    <property type="entry name" value="SDR"/>
    <property type="match status" value="1"/>
</dbReference>
<dbReference type="OrthoDB" id="294295at2759"/>
<keyword evidence="5" id="KW-1185">Reference proteome</keyword>
<dbReference type="Gene3D" id="3.40.50.720">
    <property type="entry name" value="NAD(P)-binding Rossmann-like Domain"/>
    <property type="match status" value="1"/>
</dbReference>
<dbReference type="CDD" id="cd05233">
    <property type="entry name" value="SDR_c"/>
    <property type="match status" value="1"/>
</dbReference>
<accession>A0A1B8A8B6</accession>
<organism evidence="4 5">
    <name type="scientific">Fusarium poae</name>
    <dbReference type="NCBI Taxonomy" id="36050"/>
    <lineage>
        <taxon>Eukaryota</taxon>
        <taxon>Fungi</taxon>
        <taxon>Dikarya</taxon>
        <taxon>Ascomycota</taxon>
        <taxon>Pezizomycotina</taxon>
        <taxon>Sordariomycetes</taxon>
        <taxon>Hypocreomycetidae</taxon>
        <taxon>Hypocreales</taxon>
        <taxon>Nectriaceae</taxon>
        <taxon>Fusarium</taxon>
    </lineage>
</organism>
<comment type="similarity">
    <text evidence="1">Belongs to the short-chain dehydrogenases/reductases (SDR) family.</text>
</comment>
<dbReference type="GO" id="GO:0016491">
    <property type="term" value="F:oxidoreductase activity"/>
    <property type="evidence" value="ECO:0007669"/>
    <property type="project" value="UniProtKB-KW"/>
</dbReference>
<evidence type="ECO:0000313" key="4">
    <source>
        <dbReference type="EMBL" id="OBS16720.1"/>
    </source>
</evidence>
<gene>
    <name evidence="4" type="ORF">FPOA_12662</name>
</gene>
<evidence type="ECO:0000256" key="1">
    <source>
        <dbReference type="ARBA" id="ARBA00006484"/>
    </source>
</evidence>
<dbReference type="Proteomes" id="UP000091967">
    <property type="component" value="Unassembled WGS sequence"/>
</dbReference>
<dbReference type="PANTHER" id="PTHR43477">
    <property type="entry name" value="DIHYDROANTICAPSIN 7-DEHYDROGENASE"/>
    <property type="match status" value="1"/>
</dbReference>
<dbReference type="EMBL" id="LYXU01000070">
    <property type="protein sequence ID" value="OBS16720.1"/>
    <property type="molecule type" value="Genomic_DNA"/>
</dbReference>
<dbReference type="STRING" id="36050.A0A1B8A8B6"/>
<comment type="caution">
    <text evidence="4">The sequence shown here is derived from an EMBL/GenBank/DDBJ whole genome shotgun (WGS) entry which is preliminary data.</text>
</comment>
<evidence type="ECO:0000313" key="5">
    <source>
        <dbReference type="Proteomes" id="UP000091967"/>
    </source>
</evidence>
<name>A0A1B8A8B6_FUSPO</name>
<dbReference type="OMA" id="AYLYCMK"/>
<reference evidence="4 5" key="1">
    <citation type="submission" date="2016-06" db="EMBL/GenBank/DDBJ databases">
        <title>Living apart together: crosstalk between the core and supernumerary genomes in a fungal plant pathogen.</title>
        <authorList>
            <person name="Vanheule A."/>
            <person name="Audenaert K."/>
            <person name="Warris S."/>
            <person name="Van De Geest H."/>
            <person name="Schijlen E."/>
            <person name="Hofte M."/>
            <person name="De Saeger S."/>
            <person name="Haesaert G."/>
            <person name="Waalwijk C."/>
            <person name="Van Der Lee T."/>
        </authorList>
    </citation>
    <scope>NUCLEOTIDE SEQUENCE [LARGE SCALE GENOMIC DNA]</scope>
    <source>
        <strain evidence="4 5">2516</strain>
    </source>
</reference>
<protein>
    <submittedName>
        <fullName evidence="4">Uncharacterized protein</fullName>
    </submittedName>
</protein>
<proteinExistence type="inferred from homology"/>
<dbReference type="PANTHER" id="PTHR43477:SF1">
    <property type="entry name" value="DIHYDROANTICAPSIN 7-DEHYDROGENASE"/>
    <property type="match status" value="1"/>
</dbReference>
<evidence type="ECO:0000256" key="3">
    <source>
        <dbReference type="ARBA" id="ARBA00023002"/>
    </source>
</evidence>